<dbReference type="KEGG" id="lcu:PL11_001420"/>
<evidence type="ECO:0000256" key="1">
    <source>
        <dbReference type="SAM" id="Phobius"/>
    </source>
</evidence>
<organism evidence="3 4">
    <name type="scientific">Lentilactobacillus curieae</name>
    <dbReference type="NCBI Taxonomy" id="1138822"/>
    <lineage>
        <taxon>Bacteria</taxon>
        <taxon>Bacillati</taxon>
        <taxon>Bacillota</taxon>
        <taxon>Bacilli</taxon>
        <taxon>Lactobacillales</taxon>
        <taxon>Lactobacillaceae</taxon>
        <taxon>Lentilactobacillus</taxon>
    </lineage>
</organism>
<keyword evidence="1" id="KW-0472">Membrane</keyword>
<name>A0A1S6QGD9_9LACO</name>
<dbReference type="PANTHER" id="PTHR33121:SF70">
    <property type="entry name" value="SIGNALING PROTEIN YKOW"/>
    <property type="match status" value="1"/>
</dbReference>
<dbReference type="InterPro" id="IPR050706">
    <property type="entry name" value="Cyclic-di-GMP_PDE-like"/>
</dbReference>
<dbReference type="InterPro" id="IPR001633">
    <property type="entry name" value="EAL_dom"/>
</dbReference>
<dbReference type="Proteomes" id="UP000030361">
    <property type="component" value="Chromosome"/>
</dbReference>
<dbReference type="GO" id="GO:0071111">
    <property type="term" value="F:cyclic-guanylate-specific phosphodiesterase activity"/>
    <property type="evidence" value="ECO:0007669"/>
    <property type="project" value="InterPro"/>
</dbReference>
<dbReference type="SUPFAM" id="SSF141868">
    <property type="entry name" value="EAL domain-like"/>
    <property type="match status" value="1"/>
</dbReference>
<keyword evidence="1" id="KW-0812">Transmembrane</keyword>
<evidence type="ECO:0000313" key="3">
    <source>
        <dbReference type="EMBL" id="AQW20665.1"/>
    </source>
</evidence>
<gene>
    <name evidence="3" type="ORF">PL11_001420</name>
</gene>
<feature type="transmembrane region" description="Helical" evidence="1">
    <location>
        <begin position="6"/>
        <end position="30"/>
    </location>
</feature>
<feature type="domain" description="EAL" evidence="2">
    <location>
        <begin position="29"/>
        <end position="264"/>
    </location>
</feature>
<keyword evidence="4" id="KW-1185">Reference proteome</keyword>
<dbReference type="Pfam" id="PF00563">
    <property type="entry name" value="EAL"/>
    <property type="match status" value="1"/>
</dbReference>
<dbReference type="PANTHER" id="PTHR33121">
    <property type="entry name" value="CYCLIC DI-GMP PHOSPHODIESTERASE PDEF"/>
    <property type="match status" value="1"/>
</dbReference>
<proteinExistence type="predicted"/>
<reference evidence="3 4" key="1">
    <citation type="journal article" date="2015" name="Genome Announc.">
        <title>Genome Sequence of Lactobacillus curieae CCTCC M 2011381T, a Novel Producer of Gamma-aminobutyric Acid.</title>
        <authorList>
            <person name="Wang Y."/>
            <person name="Wang Y."/>
            <person name="Lang C."/>
            <person name="Wei D."/>
            <person name="Xu P."/>
            <person name="Xie J."/>
        </authorList>
    </citation>
    <scope>NUCLEOTIDE SEQUENCE [LARGE SCALE GENOMIC DNA]</scope>
    <source>
        <strain evidence="3 4">CCTCC M 2011381</strain>
    </source>
</reference>
<keyword evidence="1" id="KW-1133">Transmembrane helix</keyword>
<dbReference type="eggNOG" id="COG2200">
    <property type="taxonomic scope" value="Bacteria"/>
</dbReference>
<dbReference type="InterPro" id="IPR035919">
    <property type="entry name" value="EAL_sf"/>
</dbReference>
<dbReference type="SMART" id="SM00052">
    <property type="entry name" value="EAL"/>
    <property type="match status" value="1"/>
</dbReference>
<dbReference type="EMBL" id="CP018906">
    <property type="protein sequence ID" value="AQW20665.1"/>
    <property type="molecule type" value="Genomic_DNA"/>
</dbReference>
<dbReference type="AlphaFoldDB" id="A0A1S6QGD9"/>
<dbReference type="Gene3D" id="3.20.20.450">
    <property type="entry name" value="EAL domain"/>
    <property type="match status" value="1"/>
</dbReference>
<dbReference type="PROSITE" id="PS50883">
    <property type="entry name" value="EAL"/>
    <property type="match status" value="1"/>
</dbReference>
<protein>
    <submittedName>
        <fullName evidence="3">EAL domain-containing protein</fullName>
    </submittedName>
</protein>
<dbReference type="RefSeq" id="WP_035165808.1">
    <property type="nucleotide sequence ID" value="NZ_CP018906.1"/>
</dbReference>
<dbReference type="OrthoDB" id="2247423at2"/>
<sequence length="264" mass="29895">MFTNLIDHLAVVATTIIVALMALTIIYTIYSLSYDRHRKGGPEGNLKFFGQPQFDINSHILGYELLLRKLNQTGEWVVPDRPNYLTLNQFLSLFKVAIQEIPAGQNISINLSAEQLMNASFEPFIKSLISQTTSHQLAIEISFADLNNWKSSLLIKRMNYARSLGAKICLDSVGSHAKNLRKLSEVAESIDYLKCSMDEYRKTDESDWLDMNLGAWLIFAQSHGIKLVLSRVETNSDHILARYLGINYVQGWYVGETAELKKMG</sequence>
<evidence type="ECO:0000313" key="4">
    <source>
        <dbReference type="Proteomes" id="UP000030361"/>
    </source>
</evidence>
<evidence type="ECO:0000259" key="2">
    <source>
        <dbReference type="PROSITE" id="PS50883"/>
    </source>
</evidence>
<accession>A0A1S6QGD9</accession>